<keyword evidence="3" id="KW-1185">Reference proteome</keyword>
<feature type="signal peptide" evidence="1">
    <location>
        <begin position="1"/>
        <end position="20"/>
    </location>
</feature>
<dbReference type="PROSITE" id="PS51009">
    <property type="entry name" value="CYTCII"/>
    <property type="match status" value="1"/>
</dbReference>
<dbReference type="Proteomes" id="UP001524499">
    <property type="component" value="Unassembled WGS sequence"/>
</dbReference>
<dbReference type="RefSeq" id="WP_256603807.1">
    <property type="nucleotide sequence ID" value="NZ_JANIBJ010000037.1"/>
</dbReference>
<organism evidence="2 3">
    <name type="scientific">Methylomonas subterranea</name>
    <dbReference type="NCBI Taxonomy" id="2952225"/>
    <lineage>
        <taxon>Bacteria</taxon>
        <taxon>Pseudomonadati</taxon>
        <taxon>Pseudomonadota</taxon>
        <taxon>Gammaproteobacteria</taxon>
        <taxon>Methylococcales</taxon>
        <taxon>Methylococcaceae</taxon>
        <taxon>Methylomonas</taxon>
    </lineage>
</organism>
<dbReference type="InterPro" id="IPR015984">
    <property type="entry name" value="Cyt_c_prime_subgr"/>
</dbReference>
<keyword evidence="1" id="KW-0732">Signal</keyword>
<protein>
    <submittedName>
        <fullName evidence="2">Cytochrome c</fullName>
    </submittedName>
</protein>
<dbReference type="Gene3D" id="1.20.120.10">
    <property type="entry name" value="Cytochrome c/b562"/>
    <property type="match status" value="1"/>
</dbReference>
<evidence type="ECO:0000313" key="3">
    <source>
        <dbReference type="Proteomes" id="UP001524499"/>
    </source>
</evidence>
<dbReference type="PRINTS" id="PR00608">
    <property type="entry name" value="CYTCHROMECII"/>
</dbReference>
<gene>
    <name evidence="2" type="ORF">NP590_16825</name>
</gene>
<proteinExistence type="predicted"/>
<name>A0ABT1TJX8_9GAMM</name>
<evidence type="ECO:0000256" key="1">
    <source>
        <dbReference type="SAM" id="SignalP"/>
    </source>
</evidence>
<dbReference type="EMBL" id="JANIBJ010000037">
    <property type="protein sequence ID" value="MCQ8105776.1"/>
    <property type="molecule type" value="Genomic_DNA"/>
</dbReference>
<sequence length="153" mass="16309">MKQKLAIGLVLGAAATAALAGPIEDQIRFRQSAYSFLGWNTAKIKAQAVDHPETFNKEEVVAAANAVAAVANSGLLGLYGEGSAEGTGWKPSRLKVEYFEKKDEVKEIEAGFIAEANELQKVAASGDVGAIKEQFGKVGKTCKSCHDLIRVRE</sequence>
<accession>A0ABT1TJX8</accession>
<dbReference type="InterPro" id="IPR010980">
    <property type="entry name" value="Cyt_c/b562"/>
</dbReference>
<evidence type="ECO:0000313" key="2">
    <source>
        <dbReference type="EMBL" id="MCQ8105776.1"/>
    </source>
</evidence>
<dbReference type="Pfam" id="PF01322">
    <property type="entry name" value="Cytochrom_C_2"/>
    <property type="match status" value="1"/>
</dbReference>
<dbReference type="SUPFAM" id="SSF47175">
    <property type="entry name" value="Cytochromes"/>
    <property type="match status" value="1"/>
</dbReference>
<comment type="caution">
    <text evidence="2">The sequence shown here is derived from an EMBL/GenBank/DDBJ whole genome shotgun (WGS) entry which is preliminary data.</text>
</comment>
<dbReference type="InterPro" id="IPR002321">
    <property type="entry name" value="Cyt_c_II"/>
</dbReference>
<reference evidence="2 3" key="1">
    <citation type="submission" date="2022-07" db="EMBL/GenBank/DDBJ databases">
        <title>Methylomonas rivi sp. nov., Methylomonas rosea sp. nov., Methylomonas aureus sp. nov. and Methylomonas subterranea sp. nov., four novel methanotrophs isolated from a freshwater creek and the deep terrestrial subsurface.</title>
        <authorList>
            <person name="Abin C."/>
            <person name="Sankaranarayanan K."/>
            <person name="Garner C."/>
            <person name="Sindelar R."/>
            <person name="Kotary K."/>
            <person name="Garner R."/>
            <person name="Barclay S."/>
            <person name="Lawson P."/>
            <person name="Krumholz L."/>
        </authorList>
    </citation>
    <scope>NUCLEOTIDE SEQUENCE [LARGE SCALE GENOMIC DNA]</scope>
    <source>
        <strain evidence="2 3">SURF-2</strain>
    </source>
</reference>
<feature type="chain" id="PRO_5045641883" evidence="1">
    <location>
        <begin position="21"/>
        <end position="153"/>
    </location>
</feature>